<dbReference type="SUPFAM" id="SSF48179">
    <property type="entry name" value="6-phosphogluconate dehydrogenase C-terminal domain-like"/>
    <property type="match status" value="1"/>
</dbReference>
<dbReference type="Gene3D" id="3.40.50.720">
    <property type="entry name" value="NAD(P)-binding Rossmann-like Domain"/>
    <property type="match status" value="1"/>
</dbReference>
<evidence type="ECO:0000256" key="3">
    <source>
        <dbReference type="ARBA" id="ARBA00016219"/>
    </source>
</evidence>
<evidence type="ECO:0000256" key="4">
    <source>
        <dbReference type="ARBA" id="ARBA00023002"/>
    </source>
</evidence>
<dbReference type="PANTHER" id="PTHR43362:SF1">
    <property type="entry name" value="MANNITOL DEHYDROGENASE 2-RELATED"/>
    <property type="match status" value="1"/>
</dbReference>
<dbReference type="Pfam" id="PF08125">
    <property type="entry name" value="Mannitol_dh_C"/>
    <property type="match status" value="1"/>
</dbReference>
<reference evidence="9 10" key="1">
    <citation type="submission" date="2022-03" db="EMBL/GenBank/DDBJ databases">
        <title>Mucilaginibacter sp. isolated from the gut of Protaetia brevitarsis seulensis larvae.</title>
        <authorList>
            <person name="Won M."/>
            <person name="Kim S.-J."/>
            <person name="Kwon S.-W."/>
        </authorList>
    </citation>
    <scope>NUCLEOTIDE SEQUENCE [LARGE SCALE GENOMIC DNA]</scope>
    <source>
        <strain evidence="9 10">CFWR-12</strain>
    </source>
</reference>
<feature type="domain" description="Mannitol dehydrogenase N-terminal" evidence="7">
    <location>
        <begin position="13"/>
        <end position="233"/>
    </location>
</feature>
<dbReference type="PROSITE" id="PS00974">
    <property type="entry name" value="MANNITOL_DHGENASE"/>
    <property type="match status" value="1"/>
</dbReference>
<keyword evidence="5" id="KW-0520">NAD</keyword>
<dbReference type="InterPro" id="IPR050988">
    <property type="entry name" value="Mannitol_DH/Oxidoreductase"/>
</dbReference>
<comment type="similarity">
    <text evidence="1">Belongs to the mannitol dehydrogenase family.</text>
</comment>
<evidence type="ECO:0000313" key="9">
    <source>
        <dbReference type="EMBL" id="UOE45735.1"/>
    </source>
</evidence>
<sequence length="412" mass="43749">MPPERTTRPSTRLAHLGLGAFHRAHQAWYTHRANAAAEGDGWGIAAFTGRRPDTATALAAQGGVYTLLERDADGDRATLVESIVAAHDGGDAVTWQAVLAAPEVAVLTVTITEGGYRGAAPARIAAGLAARRRAGAGPLAVVACDNLRGNGRLLRAAVLEAATAADPESADWIREQVSFVDTVVDRITPATTDADRRAVHALTGWHDAMPVVAEPFSEWVLAGRFPAGRPGWELAGARFVDDLEPFEQRKLWLLNAAHSLLAYAGRLRGHETVDAAFADPALRDRVERLWEEQRAVIDLPAADLDSAASALRLRFANPRIRHSLEQIGRDGAFKLAPRVLDPLERRRAAGLADGAEQLRVLADWVEYVRRFGPTDAPASTLEAAPPGAGAAMAVLAAAAGADGVRPPRGATP</sequence>
<proteinExistence type="inferred from homology"/>
<accession>A0ABY4C2W2</accession>
<dbReference type="SUPFAM" id="SSF51735">
    <property type="entry name" value="NAD(P)-binding Rossmann-fold domains"/>
    <property type="match status" value="1"/>
</dbReference>
<keyword evidence="10" id="KW-1185">Reference proteome</keyword>
<dbReference type="InterPro" id="IPR013118">
    <property type="entry name" value="Mannitol_DH_C"/>
</dbReference>
<evidence type="ECO:0000256" key="2">
    <source>
        <dbReference type="ARBA" id="ARBA00012939"/>
    </source>
</evidence>
<gene>
    <name evidence="9" type="ORF">MTO99_08320</name>
</gene>
<dbReference type="Gene3D" id="1.10.1040.10">
    <property type="entry name" value="N-(1-d-carboxylethyl)-l-norvaline Dehydrogenase, domain 2"/>
    <property type="match status" value="1"/>
</dbReference>
<name>A0ABY4C2W2_9MICO</name>
<evidence type="ECO:0000256" key="5">
    <source>
        <dbReference type="ARBA" id="ARBA00023027"/>
    </source>
</evidence>
<dbReference type="InterPro" id="IPR013328">
    <property type="entry name" value="6PGD_dom2"/>
</dbReference>
<evidence type="ECO:0000259" key="7">
    <source>
        <dbReference type="Pfam" id="PF01232"/>
    </source>
</evidence>
<dbReference type="Proteomes" id="UP000832097">
    <property type="component" value="Chromosome"/>
</dbReference>
<dbReference type="EMBL" id="CP094528">
    <property type="protein sequence ID" value="UOE45735.1"/>
    <property type="molecule type" value="Genomic_DNA"/>
</dbReference>
<evidence type="ECO:0000259" key="8">
    <source>
        <dbReference type="Pfam" id="PF08125"/>
    </source>
</evidence>
<dbReference type="PANTHER" id="PTHR43362">
    <property type="entry name" value="MANNITOL DEHYDROGENASE DSF1-RELATED"/>
    <property type="match status" value="1"/>
</dbReference>
<dbReference type="InterPro" id="IPR013131">
    <property type="entry name" value="Mannitol_DH_N"/>
</dbReference>
<comment type="catalytic activity">
    <reaction evidence="6">
        <text>D-mannitol 1-phosphate + NAD(+) = beta-D-fructose 6-phosphate + NADH + H(+)</text>
        <dbReference type="Rhea" id="RHEA:19661"/>
        <dbReference type="ChEBI" id="CHEBI:15378"/>
        <dbReference type="ChEBI" id="CHEBI:57540"/>
        <dbReference type="ChEBI" id="CHEBI:57634"/>
        <dbReference type="ChEBI" id="CHEBI:57945"/>
        <dbReference type="ChEBI" id="CHEBI:61381"/>
        <dbReference type="EC" id="1.1.1.17"/>
    </reaction>
</comment>
<dbReference type="RefSeq" id="WP_243558341.1">
    <property type="nucleotide sequence ID" value="NZ_CP094528.1"/>
</dbReference>
<dbReference type="InterPro" id="IPR036291">
    <property type="entry name" value="NAD(P)-bd_dom_sf"/>
</dbReference>
<evidence type="ECO:0000256" key="6">
    <source>
        <dbReference type="ARBA" id="ARBA00048615"/>
    </source>
</evidence>
<dbReference type="PRINTS" id="PR00084">
    <property type="entry name" value="MTLDHDRGNASE"/>
</dbReference>
<dbReference type="InterPro" id="IPR023027">
    <property type="entry name" value="Mannitol_DH_CS"/>
</dbReference>
<dbReference type="Pfam" id="PF01232">
    <property type="entry name" value="Mannitol_dh"/>
    <property type="match status" value="1"/>
</dbReference>
<protein>
    <recommendedName>
        <fullName evidence="3">Mannitol-1-phosphate 5-dehydrogenase</fullName>
        <ecNumber evidence="2">1.1.1.17</ecNumber>
    </recommendedName>
</protein>
<feature type="domain" description="Mannitol dehydrogenase C-terminal" evidence="8">
    <location>
        <begin position="242"/>
        <end position="369"/>
    </location>
</feature>
<evidence type="ECO:0000313" key="10">
    <source>
        <dbReference type="Proteomes" id="UP000832097"/>
    </source>
</evidence>
<dbReference type="InterPro" id="IPR008927">
    <property type="entry name" value="6-PGluconate_DH-like_C_sf"/>
</dbReference>
<organism evidence="9 10">
    <name type="scientific">Agromyces larvae</name>
    <dbReference type="NCBI Taxonomy" id="2929802"/>
    <lineage>
        <taxon>Bacteria</taxon>
        <taxon>Bacillati</taxon>
        <taxon>Actinomycetota</taxon>
        <taxon>Actinomycetes</taxon>
        <taxon>Micrococcales</taxon>
        <taxon>Microbacteriaceae</taxon>
        <taxon>Agromyces</taxon>
    </lineage>
</organism>
<evidence type="ECO:0000256" key="1">
    <source>
        <dbReference type="ARBA" id="ARBA00006541"/>
    </source>
</evidence>
<dbReference type="EC" id="1.1.1.17" evidence="2"/>
<keyword evidence="4" id="KW-0560">Oxidoreductase</keyword>
<dbReference type="InterPro" id="IPR000669">
    <property type="entry name" value="Mannitol_DH"/>
</dbReference>